<keyword evidence="2" id="KW-0560">Oxidoreductase</keyword>
<dbReference type="GO" id="GO:0016491">
    <property type="term" value="F:oxidoreductase activity"/>
    <property type="evidence" value="ECO:0007669"/>
    <property type="project" value="UniProtKB-KW"/>
</dbReference>
<reference evidence="3 4" key="1">
    <citation type="journal article" date="2023" name="Hortic Res">
        <title>Pangenome of water caltrop reveals structural variations and asymmetric subgenome divergence after allopolyploidization.</title>
        <authorList>
            <person name="Zhang X."/>
            <person name="Chen Y."/>
            <person name="Wang L."/>
            <person name="Yuan Y."/>
            <person name="Fang M."/>
            <person name="Shi L."/>
            <person name="Lu R."/>
            <person name="Comes H.P."/>
            <person name="Ma Y."/>
            <person name="Chen Y."/>
            <person name="Huang G."/>
            <person name="Zhou Y."/>
            <person name="Zheng Z."/>
            <person name="Qiu Y."/>
        </authorList>
    </citation>
    <scope>NUCLEOTIDE SEQUENCE [LARGE SCALE GENOMIC DNA]</scope>
    <source>
        <tissue evidence="3">Roots</tissue>
    </source>
</reference>
<dbReference type="PANTHER" id="PTHR42898:SF6">
    <property type="entry name" value="NADP-DEPENDENT MANNITOL DEHYDROGENASE"/>
    <property type="match status" value="1"/>
</dbReference>
<comment type="caution">
    <text evidence="3">The sequence shown here is derived from an EMBL/GenBank/DDBJ whole genome shotgun (WGS) entry which is preliminary data.</text>
</comment>
<evidence type="ECO:0000256" key="2">
    <source>
        <dbReference type="ARBA" id="ARBA00023002"/>
    </source>
</evidence>
<dbReference type="Gene3D" id="3.40.50.720">
    <property type="entry name" value="NAD(P)-binding Rossmann-like Domain"/>
    <property type="match status" value="1"/>
</dbReference>
<proteinExistence type="predicted"/>
<name>A0AAN7QPK9_9MYRT</name>
<dbReference type="SUPFAM" id="SSF49870">
    <property type="entry name" value="Osmotin, thaumatin-like protein"/>
    <property type="match status" value="1"/>
</dbReference>
<dbReference type="EMBL" id="JAXIOK010000004">
    <property type="protein sequence ID" value="KAK4773672.1"/>
    <property type="molecule type" value="Genomic_DNA"/>
</dbReference>
<evidence type="ECO:0000313" key="4">
    <source>
        <dbReference type="Proteomes" id="UP001345219"/>
    </source>
</evidence>
<organism evidence="3 4">
    <name type="scientific">Trapa incisa</name>
    <dbReference type="NCBI Taxonomy" id="236973"/>
    <lineage>
        <taxon>Eukaryota</taxon>
        <taxon>Viridiplantae</taxon>
        <taxon>Streptophyta</taxon>
        <taxon>Embryophyta</taxon>
        <taxon>Tracheophyta</taxon>
        <taxon>Spermatophyta</taxon>
        <taxon>Magnoliopsida</taxon>
        <taxon>eudicotyledons</taxon>
        <taxon>Gunneridae</taxon>
        <taxon>Pentapetalae</taxon>
        <taxon>rosids</taxon>
        <taxon>malvids</taxon>
        <taxon>Myrtales</taxon>
        <taxon>Lythraceae</taxon>
        <taxon>Trapa</taxon>
    </lineage>
</organism>
<gene>
    <name evidence="3" type="ORF">SAY87_028691</name>
</gene>
<dbReference type="Proteomes" id="UP001345219">
    <property type="component" value="Chromosome 22"/>
</dbReference>
<accession>A0AAN7QPK9</accession>
<dbReference type="AlphaFoldDB" id="A0AAN7QPK9"/>
<dbReference type="InterPro" id="IPR045000">
    <property type="entry name" value="TR"/>
</dbReference>
<dbReference type="InterPro" id="IPR037176">
    <property type="entry name" value="Osmotin/thaumatin-like_sf"/>
</dbReference>
<dbReference type="Gene3D" id="2.60.110.10">
    <property type="entry name" value="Thaumatin"/>
    <property type="match status" value="1"/>
</dbReference>
<sequence length="177" mass="19105">MTTLVTSRTRGIGHAGVEEVVGLDASVYTCTFDEAESGRPMGQVAGSVCDVSSRAEREKLMEDVSNFFNAKLNIHEWPSPSSISLLATALLLALVPPSAGYKVDRDLTLIILNNCPYHTWPAIQPSSGYSILEKGDFFLPSRTHCSFLASYTPWSGRIWAAPAARTITAETSSLAPP</sequence>
<keyword evidence="1" id="KW-0521">NADP</keyword>
<evidence type="ECO:0000256" key="1">
    <source>
        <dbReference type="ARBA" id="ARBA00022857"/>
    </source>
</evidence>
<evidence type="ECO:0000313" key="3">
    <source>
        <dbReference type="EMBL" id="KAK4773672.1"/>
    </source>
</evidence>
<protein>
    <submittedName>
        <fullName evidence="3">Uncharacterized protein</fullName>
    </submittedName>
</protein>
<keyword evidence="4" id="KW-1185">Reference proteome</keyword>
<dbReference type="PANTHER" id="PTHR42898">
    <property type="entry name" value="TROPINONE REDUCTASE"/>
    <property type="match status" value="1"/>
</dbReference>